<evidence type="ECO:0000313" key="2">
    <source>
        <dbReference type="Proteomes" id="UP000230069"/>
    </source>
</evidence>
<name>A0A2G5DJE6_AQUCA</name>
<dbReference type="AlphaFoldDB" id="A0A2G5DJE6"/>
<dbReference type="PANTHER" id="PTHR36310">
    <property type="entry name" value="CYCLIN-DEPENDENT PROTEIN KINASE INHIBITOR SMR11"/>
    <property type="match status" value="1"/>
</dbReference>
<dbReference type="PANTHER" id="PTHR36310:SF1">
    <property type="entry name" value="CYCLIN-DEPENDENT PROTEIN KINASE INHIBITOR SMR11"/>
    <property type="match status" value="1"/>
</dbReference>
<dbReference type="EMBL" id="KZ305036">
    <property type="protein sequence ID" value="PIA43581.1"/>
    <property type="molecule type" value="Genomic_DNA"/>
</dbReference>
<dbReference type="EMBL" id="KZ305036">
    <property type="protein sequence ID" value="PIA43582.1"/>
    <property type="molecule type" value="Genomic_DNA"/>
</dbReference>
<dbReference type="STRING" id="218851.A0A2G5DJE6"/>
<accession>A0A2G5DJE6</accession>
<dbReference type="InterPro" id="IPR038971">
    <property type="entry name" value="SMR11/SMR16"/>
</dbReference>
<evidence type="ECO:0000313" key="1">
    <source>
        <dbReference type="EMBL" id="PIA43582.1"/>
    </source>
</evidence>
<gene>
    <name evidence="1" type="ORF">AQUCO_01900168v1</name>
</gene>
<dbReference type="OrthoDB" id="777328at2759"/>
<dbReference type="Proteomes" id="UP000230069">
    <property type="component" value="Unassembled WGS sequence"/>
</dbReference>
<reference evidence="1 2" key="1">
    <citation type="submission" date="2017-09" db="EMBL/GenBank/DDBJ databases">
        <title>WGS assembly of Aquilegia coerulea Goldsmith.</title>
        <authorList>
            <person name="Hodges S."/>
            <person name="Kramer E."/>
            <person name="Nordborg M."/>
            <person name="Tomkins J."/>
            <person name="Borevitz J."/>
            <person name="Derieg N."/>
            <person name="Yan J."/>
            <person name="Mihaltcheva S."/>
            <person name="Hayes R.D."/>
            <person name="Rokhsar D."/>
        </authorList>
    </citation>
    <scope>NUCLEOTIDE SEQUENCE [LARGE SCALE GENOMIC DNA]</scope>
    <source>
        <strain evidence="2">cv. Goldsmith</strain>
    </source>
</reference>
<protein>
    <submittedName>
        <fullName evidence="1">Uncharacterized protein</fullName>
    </submittedName>
</protein>
<sequence>MEFEISSKKMLDLDLDLEEDNNNDDVVVVNHQKGSCFLETSNELSKVINGARVSLLHPTAQSPEKNNKEEEEEQVAVVLDVNSPLTCDSSEDEVLDNFDLSPRTPKDYVFNPFAPGPDDLMLAPQGKRFAKKSLFKVVRRLNFDSSAVSIDDTKKEIFNDDDDDENNVEVEEVLLDKMYKSFLDVIVSMQTQGDVEKEKEKEGVIHENFSGFTTPTHLPLLNGIAETCPGAPIKSRQCCKKMDLGFCKKLDFHAD</sequence>
<organism evidence="1 2">
    <name type="scientific">Aquilegia coerulea</name>
    <name type="common">Rocky mountain columbine</name>
    <dbReference type="NCBI Taxonomy" id="218851"/>
    <lineage>
        <taxon>Eukaryota</taxon>
        <taxon>Viridiplantae</taxon>
        <taxon>Streptophyta</taxon>
        <taxon>Embryophyta</taxon>
        <taxon>Tracheophyta</taxon>
        <taxon>Spermatophyta</taxon>
        <taxon>Magnoliopsida</taxon>
        <taxon>Ranunculales</taxon>
        <taxon>Ranunculaceae</taxon>
        <taxon>Thalictroideae</taxon>
        <taxon>Aquilegia</taxon>
    </lineage>
</organism>
<proteinExistence type="predicted"/>
<keyword evidence="2" id="KW-1185">Reference proteome</keyword>